<dbReference type="EMBL" id="BOMV01000023">
    <property type="protein sequence ID" value="GIE95058.1"/>
    <property type="molecule type" value="Genomic_DNA"/>
</dbReference>
<sequence length="156" mass="16661">MRPFDRLVSAIAPLCAYHDIFVQTGSSSVVPPCPHDGFVPLDEMQRRLADADLVITHAGGTVRLVQRLSGVPIVVPRRRELGECASSRQVDYLRAEERVGLVRAVWEVAALAAELAAAVASHGEEAGRLRSARVVPPAVSDAELIATMDRVCGGLG</sequence>
<keyword evidence="2" id="KW-1185">Reference proteome</keyword>
<organism evidence="1 2">
    <name type="scientific">Paractinoplanes rishiriensis</name>
    <dbReference type="NCBI Taxonomy" id="1050105"/>
    <lineage>
        <taxon>Bacteria</taxon>
        <taxon>Bacillati</taxon>
        <taxon>Actinomycetota</taxon>
        <taxon>Actinomycetes</taxon>
        <taxon>Micromonosporales</taxon>
        <taxon>Micromonosporaceae</taxon>
        <taxon>Paractinoplanes</taxon>
    </lineage>
</organism>
<reference evidence="1" key="1">
    <citation type="submission" date="2021-01" db="EMBL/GenBank/DDBJ databases">
        <title>Whole genome shotgun sequence of Actinoplanes rishiriensis NBRC 108556.</title>
        <authorList>
            <person name="Komaki H."/>
            <person name="Tamura T."/>
        </authorList>
    </citation>
    <scope>NUCLEOTIDE SEQUENCE</scope>
    <source>
        <strain evidence="1">NBRC 108556</strain>
    </source>
</reference>
<evidence type="ECO:0000313" key="1">
    <source>
        <dbReference type="EMBL" id="GIE95058.1"/>
    </source>
</evidence>
<gene>
    <name evidence="1" type="ORF">Ari01nite_25230</name>
</gene>
<protein>
    <recommendedName>
        <fullName evidence="3">Glycosyl transferase family 28 C-terminal domain-containing protein</fullName>
    </recommendedName>
</protein>
<dbReference type="Gene3D" id="3.40.50.2000">
    <property type="entry name" value="Glycogen Phosphorylase B"/>
    <property type="match status" value="1"/>
</dbReference>
<dbReference type="Proteomes" id="UP000636960">
    <property type="component" value="Unassembled WGS sequence"/>
</dbReference>
<evidence type="ECO:0008006" key="3">
    <source>
        <dbReference type="Google" id="ProtNLM"/>
    </source>
</evidence>
<evidence type="ECO:0000313" key="2">
    <source>
        <dbReference type="Proteomes" id="UP000636960"/>
    </source>
</evidence>
<name>A0A919JXT3_9ACTN</name>
<proteinExistence type="predicted"/>
<comment type="caution">
    <text evidence="1">The sequence shown here is derived from an EMBL/GenBank/DDBJ whole genome shotgun (WGS) entry which is preliminary data.</text>
</comment>
<dbReference type="AlphaFoldDB" id="A0A919JXT3"/>
<accession>A0A919JXT3</accession>